<dbReference type="PANTHER" id="PTHR45703:SF22">
    <property type="entry name" value="DYNEIN CYTOPLASMIC 2 HEAVY CHAIN 1"/>
    <property type="match status" value="1"/>
</dbReference>
<sequence>MQKDADDLSGAKLENVIMDIIHNAAVVEELVEKRVGDKEDWGWFKQLRFYSTQGGRGGDVYVKMLACRQEYSFEYQ</sequence>
<dbReference type="GO" id="GO:0045505">
    <property type="term" value="F:dynein intermediate chain binding"/>
    <property type="evidence" value="ECO:0007669"/>
    <property type="project" value="InterPro"/>
</dbReference>
<keyword evidence="2" id="KW-1185">Reference proteome</keyword>
<dbReference type="GO" id="GO:0030286">
    <property type="term" value="C:dynein complex"/>
    <property type="evidence" value="ECO:0007669"/>
    <property type="project" value="InterPro"/>
</dbReference>
<dbReference type="OrthoDB" id="419419at2759"/>
<dbReference type="AlphaFoldDB" id="C5LNQ7"/>
<dbReference type="RefSeq" id="XP_002768918.1">
    <property type="nucleotide sequence ID" value="XM_002768872.1"/>
</dbReference>
<dbReference type="GO" id="GO:0007018">
    <property type="term" value="P:microtubule-based movement"/>
    <property type="evidence" value="ECO:0007669"/>
    <property type="project" value="InterPro"/>
</dbReference>
<organism evidence="2">
    <name type="scientific">Perkinsus marinus (strain ATCC 50983 / TXsc)</name>
    <dbReference type="NCBI Taxonomy" id="423536"/>
    <lineage>
        <taxon>Eukaryota</taxon>
        <taxon>Sar</taxon>
        <taxon>Alveolata</taxon>
        <taxon>Perkinsozoa</taxon>
        <taxon>Perkinsea</taxon>
        <taxon>Perkinsida</taxon>
        <taxon>Perkinsidae</taxon>
        <taxon>Perkinsus</taxon>
    </lineage>
</organism>
<dbReference type="InterPro" id="IPR026983">
    <property type="entry name" value="DHC"/>
</dbReference>
<evidence type="ECO:0000313" key="2">
    <source>
        <dbReference type="Proteomes" id="UP000007800"/>
    </source>
</evidence>
<dbReference type="InParanoid" id="C5LNQ7"/>
<dbReference type="GeneID" id="9040188"/>
<proteinExistence type="predicted"/>
<reference evidence="1 2" key="1">
    <citation type="submission" date="2008-07" db="EMBL/GenBank/DDBJ databases">
        <authorList>
            <person name="El-Sayed N."/>
            <person name="Caler E."/>
            <person name="Inman J."/>
            <person name="Amedeo P."/>
            <person name="Hass B."/>
            <person name="Wortman J."/>
        </authorList>
    </citation>
    <scope>NUCLEOTIDE SEQUENCE [LARGE SCALE GENOMIC DNA]</scope>
    <source>
        <strain evidence="2">ATCC 50983 / TXsc</strain>
    </source>
</reference>
<gene>
    <name evidence="1" type="ORF">Pmar_PMAR016167</name>
</gene>
<name>C5LNQ7_PERM5</name>
<dbReference type="EMBL" id="GG683836">
    <property type="protein sequence ID" value="EER01636.1"/>
    <property type="molecule type" value="Genomic_DNA"/>
</dbReference>
<dbReference type="Proteomes" id="UP000007800">
    <property type="component" value="Unassembled WGS sequence"/>
</dbReference>
<dbReference type="GO" id="GO:0051959">
    <property type="term" value="F:dynein light intermediate chain binding"/>
    <property type="evidence" value="ECO:0007669"/>
    <property type="project" value="InterPro"/>
</dbReference>
<dbReference type="Gene3D" id="1.20.58.1120">
    <property type="match status" value="1"/>
</dbReference>
<accession>C5LNQ7</accession>
<feature type="non-terminal residue" evidence="1">
    <location>
        <position position="76"/>
    </location>
</feature>
<protein>
    <submittedName>
        <fullName evidence="1">Uncharacterized protein</fullName>
    </submittedName>
</protein>
<dbReference type="PANTHER" id="PTHR45703">
    <property type="entry name" value="DYNEIN HEAVY CHAIN"/>
    <property type="match status" value="1"/>
</dbReference>
<evidence type="ECO:0000313" key="1">
    <source>
        <dbReference type="EMBL" id="EER01636.1"/>
    </source>
</evidence>